<dbReference type="KEGG" id="yti:FNA67_20020"/>
<sequence>MRAVIYERFGNPAEVLHLGEMDRPEPGPGQVRIRLILSPIHNHDLSTIAGTYGYKPPLPAVPGTEALGVVDALGEGVSHLAVGQRVAFNGLGLWAEYAVVDAQRAVPLPDSVSDEIGCQLLSMPMSAVMLLDDLDVGPGDWIIQNTANGAVGKTLAGLARARGVNVVNLVRRDAGVAELEALGIANGVSTESEGWQERVKAITGGAPIVRAVDSVAGEAADQIMSTLAEGGVLVSFGAMSGKPLVISPANLLFKQATVRGFWGQKRAPLLTPERRVEMVGELIALAASGGLQLPIAQAFDFEHAGEAAAASAVPGRPGKIAIKP</sequence>
<evidence type="ECO:0000256" key="2">
    <source>
        <dbReference type="ARBA" id="ARBA00022516"/>
    </source>
</evidence>
<evidence type="ECO:0000256" key="8">
    <source>
        <dbReference type="ARBA" id="ARBA00023160"/>
    </source>
</evidence>
<gene>
    <name evidence="12" type="ORF">FNA67_20020</name>
</gene>
<accession>A0A5B9DT16</accession>
<reference evidence="12 13" key="1">
    <citation type="journal article" date="2015" name="Int. J. Syst. Evol. Microbiol.">
        <title>Youhaiella tibetensis gen. nov., sp. nov., isolated from subsurface sediment.</title>
        <authorList>
            <person name="Wang Y.X."/>
            <person name="Huang F.Q."/>
            <person name="Nogi Y."/>
            <person name="Pang S.J."/>
            <person name="Wang P.K."/>
            <person name="Lv J."/>
        </authorList>
    </citation>
    <scope>NUCLEOTIDE SEQUENCE [LARGE SCALE GENOMIC DNA]</scope>
    <source>
        <strain evidence="13">fig4</strain>
    </source>
</reference>
<comment type="catalytic activity">
    <reaction evidence="10">
        <text>a 2,3-saturated acyl-[ACP] + NADP(+) = a (2E)-enoyl-[ACP] + NADPH + H(+)</text>
        <dbReference type="Rhea" id="RHEA:22564"/>
        <dbReference type="Rhea" id="RHEA-COMP:9925"/>
        <dbReference type="Rhea" id="RHEA-COMP:9926"/>
        <dbReference type="ChEBI" id="CHEBI:15378"/>
        <dbReference type="ChEBI" id="CHEBI:57783"/>
        <dbReference type="ChEBI" id="CHEBI:58349"/>
        <dbReference type="ChEBI" id="CHEBI:78784"/>
        <dbReference type="ChEBI" id="CHEBI:78785"/>
        <dbReference type="EC" id="1.3.1.104"/>
    </reaction>
</comment>
<evidence type="ECO:0000256" key="4">
    <source>
        <dbReference type="ARBA" id="ARBA00022857"/>
    </source>
</evidence>
<dbReference type="InterPro" id="IPR036291">
    <property type="entry name" value="NAD(P)-bd_dom_sf"/>
</dbReference>
<keyword evidence="6" id="KW-0560">Oxidoreductase</keyword>
<evidence type="ECO:0000256" key="7">
    <source>
        <dbReference type="ARBA" id="ARBA00023098"/>
    </source>
</evidence>
<evidence type="ECO:0000256" key="9">
    <source>
        <dbReference type="ARBA" id="ARBA00038963"/>
    </source>
</evidence>
<keyword evidence="8" id="KW-0275">Fatty acid biosynthesis</keyword>
<evidence type="ECO:0000256" key="3">
    <source>
        <dbReference type="ARBA" id="ARBA00022832"/>
    </source>
</evidence>
<evidence type="ECO:0000256" key="5">
    <source>
        <dbReference type="ARBA" id="ARBA00022946"/>
    </source>
</evidence>
<dbReference type="EC" id="1.3.1.104" evidence="9"/>
<dbReference type="SUPFAM" id="SSF50129">
    <property type="entry name" value="GroES-like"/>
    <property type="match status" value="1"/>
</dbReference>
<keyword evidence="13" id="KW-1185">Reference proteome</keyword>
<keyword evidence="4" id="KW-0521">NADP</keyword>
<dbReference type="PANTHER" id="PTHR43981:SF2">
    <property type="entry name" value="ENOYL-[ACYL-CARRIER-PROTEIN] REDUCTASE, MITOCHONDRIAL"/>
    <property type="match status" value="1"/>
</dbReference>
<keyword evidence="2" id="KW-0444">Lipid biosynthesis</keyword>
<dbReference type="AlphaFoldDB" id="A0A5B9DT16"/>
<dbReference type="EMBL" id="CP041690">
    <property type="protein sequence ID" value="QEE22306.1"/>
    <property type="molecule type" value="Genomic_DNA"/>
</dbReference>
<evidence type="ECO:0000256" key="10">
    <source>
        <dbReference type="ARBA" id="ARBA00048843"/>
    </source>
</evidence>
<dbReference type="InterPro" id="IPR011032">
    <property type="entry name" value="GroES-like_sf"/>
</dbReference>
<dbReference type="CDD" id="cd08292">
    <property type="entry name" value="ETR_like_2"/>
    <property type="match status" value="1"/>
</dbReference>
<dbReference type="InterPro" id="IPR051034">
    <property type="entry name" value="Mito_Enoyl-ACP_Reductase"/>
</dbReference>
<dbReference type="SUPFAM" id="SSF51735">
    <property type="entry name" value="NAD(P)-binding Rossmann-fold domains"/>
    <property type="match status" value="1"/>
</dbReference>
<keyword evidence="3" id="KW-0276">Fatty acid metabolism</keyword>
<feature type="domain" description="Enoyl reductase (ER)" evidence="11">
    <location>
        <begin position="11"/>
        <end position="322"/>
    </location>
</feature>
<dbReference type="RefSeq" id="WP_147657880.1">
    <property type="nucleotide sequence ID" value="NZ_BMFM01000001.1"/>
</dbReference>
<evidence type="ECO:0000313" key="12">
    <source>
        <dbReference type="EMBL" id="QEE22306.1"/>
    </source>
</evidence>
<dbReference type="Proteomes" id="UP000321062">
    <property type="component" value="Chromosome"/>
</dbReference>
<proteinExistence type="inferred from homology"/>
<dbReference type="GO" id="GO:0006633">
    <property type="term" value="P:fatty acid biosynthetic process"/>
    <property type="evidence" value="ECO:0007669"/>
    <property type="project" value="UniProtKB-KW"/>
</dbReference>
<evidence type="ECO:0000256" key="1">
    <source>
        <dbReference type="ARBA" id="ARBA00010371"/>
    </source>
</evidence>
<dbReference type="InterPro" id="IPR020843">
    <property type="entry name" value="ER"/>
</dbReference>
<dbReference type="Gene3D" id="3.40.50.720">
    <property type="entry name" value="NAD(P)-binding Rossmann-like Domain"/>
    <property type="match status" value="1"/>
</dbReference>
<evidence type="ECO:0000256" key="6">
    <source>
        <dbReference type="ARBA" id="ARBA00023002"/>
    </source>
</evidence>
<dbReference type="PANTHER" id="PTHR43981">
    <property type="entry name" value="ENOYL-[ACYL-CARRIER-PROTEIN] REDUCTASE, MITOCHONDRIAL"/>
    <property type="match status" value="1"/>
</dbReference>
<dbReference type="Pfam" id="PF08240">
    <property type="entry name" value="ADH_N"/>
    <property type="match status" value="1"/>
</dbReference>
<dbReference type="InterPro" id="IPR013154">
    <property type="entry name" value="ADH-like_N"/>
</dbReference>
<keyword evidence="7" id="KW-0443">Lipid metabolism</keyword>
<dbReference type="GO" id="GO:0141148">
    <property type="term" value="F:enoyl-[acyl-carrier-protein] reductase (NADPH) activity"/>
    <property type="evidence" value="ECO:0007669"/>
    <property type="project" value="UniProtKB-EC"/>
</dbReference>
<comment type="similarity">
    <text evidence="1">Belongs to the zinc-containing alcohol dehydrogenase family. Quinone oxidoreductase subfamily.</text>
</comment>
<name>A0A5B9DT16_9HYPH</name>
<dbReference type="InterPro" id="IPR013149">
    <property type="entry name" value="ADH-like_C"/>
</dbReference>
<dbReference type="SMART" id="SM00829">
    <property type="entry name" value="PKS_ER"/>
    <property type="match status" value="1"/>
</dbReference>
<dbReference type="OrthoDB" id="9785812at2"/>
<protein>
    <recommendedName>
        <fullName evidence="9">enoyl-[acyl-carrier-protein] reductase</fullName>
        <ecNumber evidence="9">1.3.1.104</ecNumber>
    </recommendedName>
</protein>
<evidence type="ECO:0000313" key="13">
    <source>
        <dbReference type="Proteomes" id="UP000321062"/>
    </source>
</evidence>
<dbReference type="Gene3D" id="3.90.180.10">
    <property type="entry name" value="Medium-chain alcohol dehydrogenases, catalytic domain"/>
    <property type="match status" value="1"/>
</dbReference>
<organism evidence="12 13">
    <name type="scientific">Paradevosia tibetensis</name>
    <dbReference type="NCBI Taxonomy" id="1447062"/>
    <lineage>
        <taxon>Bacteria</taxon>
        <taxon>Pseudomonadati</taxon>
        <taxon>Pseudomonadota</taxon>
        <taxon>Alphaproteobacteria</taxon>
        <taxon>Hyphomicrobiales</taxon>
        <taxon>Devosiaceae</taxon>
        <taxon>Paradevosia</taxon>
    </lineage>
</organism>
<evidence type="ECO:0000259" key="11">
    <source>
        <dbReference type="SMART" id="SM00829"/>
    </source>
</evidence>
<keyword evidence="5" id="KW-0809">Transit peptide</keyword>
<dbReference type="Pfam" id="PF00107">
    <property type="entry name" value="ADH_zinc_N"/>
    <property type="match status" value="1"/>
</dbReference>